<comment type="function">
    <text evidence="4">Rho GTPase-activating protein involved in the signal transduction pathway.</text>
</comment>
<dbReference type="GO" id="GO:0005737">
    <property type="term" value="C:cytoplasm"/>
    <property type="evidence" value="ECO:0007669"/>
    <property type="project" value="UniProtKB-SubCell"/>
</dbReference>
<keyword evidence="3" id="KW-0963">Cytoplasm</keyword>
<organism evidence="7 8">
    <name type="scientific">Planoprotostelium fungivorum</name>
    <dbReference type="NCBI Taxonomy" id="1890364"/>
    <lineage>
        <taxon>Eukaryota</taxon>
        <taxon>Amoebozoa</taxon>
        <taxon>Evosea</taxon>
        <taxon>Variosea</taxon>
        <taxon>Cavosteliida</taxon>
        <taxon>Cavosteliaceae</taxon>
        <taxon>Planoprotostelium</taxon>
    </lineage>
</organism>
<dbReference type="Proteomes" id="UP000241769">
    <property type="component" value="Unassembled WGS sequence"/>
</dbReference>
<dbReference type="Pfam" id="PF00620">
    <property type="entry name" value="RhoGAP"/>
    <property type="match status" value="1"/>
</dbReference>
<evidence type="ECO:0000256" key="4">
    <source>
        <dbReference type="ARBA" id="ARBA00037092"/>
    </source>
</evidence>
<dbReference type="GO" id="GO:0007165">
    <property type="term" value="P:signal transduction"/>
    <property type="evidence" value="ECO:0007669"/>
    <property type="project" value="InterPro"/>
</dbReference>
<keyword evidence="8" id="KW-1185">Reference proteome</keyword>
<feature type="domain" description="Rho-GAP" evidence="6">
    <location>
        <begin position="241"/>
        <end position="436"/>
    </location>
</feature>
<dbReference type="AlphaFoldDB" id="A0A2P6NJM4"/>
<dbReference type="SUPFAM" id="SSF48350">
    <property type="entry name" value="GTPase activation domain, GAP"/>
    <property type="match status" value="1"/>
</dbReference>
<dbReference type="SMART" id="SM00324">
    <property type="entry name" value="RhoGAP"/>
    <property type="match status" value="1"/>
</dbReference>
<feature type="compositionally biased region" description="Basic residues" evidence="5">
    <location>
        <begin position="521"/>
        <end position="531"/>
    </location>
</feature>
<evidence type="ECO:0000259" key="6">
    <source>
        <dbReference type="PROSITE" id="PS50238"/>
    </source>
</evidence>
<dbReference type="OrthoDB" id="185175at2759"/>
<dbReference type="EMBL" id="MDYQ01000069">
    <property type="protein sequence ID" value="PRP84147.1"/>
    <property type="molecule type" value="Genomic_DNA"/>
</dbReference>
<dbReference type="PANTHER" id="PTHR23176">
    <property type="entry name" value="RHO/RAC/CDC GTPASE-ACTIVATING PROTEIN"/>
    <property type="match status" value="1"/>
</dbReference>
<protein>
    <submittedName>
        <fullName evidence="7">Rho GTPase-activating protein 27 isoform 2</fullName>
    </submittedName>
</protein>
<evidence type="ECO:0000313" key="7">
    <source>
        <dbReference type="EMBL" id="PRP84147.1"/>
    </source>
</evidence>
<dbReference type="InterPro" id="IPR000198">
    <property type="entry name" value="RhoGAP_dom"/>
</dbReference>
<evidence type="ECO:0000256" key="1">
    <source>
        <dbReference type="ARBA" id="ARBA00004496"/>
    </source>
</evidence>
<comment type="subcellular location">
    <subcellularLocation>
        <location evidence="1">Cytoplasm</location>
    </subcellularLocation>
</comment>
<reference evidence="7 8" key="1">
    <citation type="journal article" date="2018" name="Genome Biol. Evol.">
        <title>Multiple Roots of Fruiting Body Formation in Amoebozoa.</title>
        <authorList>
            <person name="Hillmann F."/>
            <person name="Forbes G."/>
            <person name="Novohradska S."/>
            <person name="Ferling I."/>
            <person name="Riege K."/>
            <person name="Groth M."/>
            <person name="Westermann M."/>
            <person name="Marz M."/>
            <person name="Spaller T."/>
            <person name="Winckler T."/>
            <person name="Schaap P."/>
            <person name="Glockner G."/>
        </authorList>
    </citation>
    <scope>NUCLEOTIDE SEQUENCE [LARGE SCALE GENOMIC DNA]</scope>
    <source>
        <strain evidence="7 8">Jena</strain>
    </source>
</reference>
<evidence type="ECO:0000313" key="8">
    <source>
        <dbReference type="Proteomes" id="UP000241769"/>
    </source>
</evidence>
<feature type="compositionally biased region" description="Polar residues" evidence="5">
    <location>
        <begin position="199"/>
        <end position="209"/>
    </location>
</feature>
<gene>
    <name evidence="7" type="ORF">PROFUN_04138</name>
</gene>
<name>A0A2P6NJM4_9EUKA</name>
<comment type="caution">
    <text evidence="7">The sequence shown here is derived from an EMBL/GenBank/DDBJ whole genome shotgun (WGS) entry which is preliminary data.</text>
</comment>
<dbReference type="Gene3D" id="1.10.555.10">
    <property type="entry name" value="Rho GTPase activation protein"/>
    <property type="match status" value="1"/>
</dbReference>
<feature type="region of interest" description="Disordered" evidence="5">
    <location>
        <begin position="478"/>
        <end position="531"/>
    </location>
</feature>
<sequence length="531" mass="59614">MDKRASFRRSLIRPLSSPPGQSIDVEGRDIVVKVSIPSKAINMLHKFTAKTKVNDAIQELRSSILTSGTLEPSWDEGFGFFLLKEKEGFVSTLRSKRRSVKVDRGTWLSDELQLCDYPLSTLVYKLRTDADNDISRLYTSKSAAILGVTPQSAPVSPSTHSKRASVHYTPTVQPFLSNPPSPIKSPEEDKPKRKPLFKKSSQSVFNQEQRVPPPFLEELTSKADASRMKKSFFSKFLENRVSQDELLKRKILVQEAHTPKPVPLSLEKIMLITDRIETEFLDVEGIFRVSGNHDEVRNLQKSIGDEKMNPHVLCGALKLWLRELTPPLIPFENYDEWLAVADVEDVYAQVECIKELFYKLPIMHRWVFETLMRHWALVSTHSDQNKMTPLNLGVVIGPTLLRPKVEPAPGDLSILTQNDKKRAVMVLCFENCNDIFGDDGSNGAAVIRTTSVRQPVAASEPIVDAKTAMNNVILSTTPPALLGATPSEKNAPSPSPSPRESRQQPEPTPRKDQKGTIAEKLKKKGRRFSIF</sequence>
<accession>A0A2P6NJM4</accession>
<feature type="compositionally biased region" description="Basic and acidic residues" evidence="5">
    <location>
        <begin position="499"/>
        <end position="520"/>
    </location>
</feature>
<dbReference type="STRING" id="1890364.A0A2P6NJM4"/>
<dbReference type="InterPro" id="IPR050729">
    <property type="entry name" value="Rho-GAP"/>
</dbReference>
<dbReference type="InterPro" id="IPR008936">
    <property type="entry name" value="Rho_GTPase_activation_prot"/>
</dbReference>
<keyword evidence="2" id="KW-0343">GTPase activation</keyword>
<proteinExistence type="predicted"/>
<feature type="region of interest" description="Disordered" evidence="5">
    <location>
        <begin position="170"/>
        <end position="211"/>
    </location>
</feature>
<evidence type="ECO:0000256" key="3">
    <source>
        <dbReference type="ARBA" id="ARBA00022490"/>
    </source>
</evidence>
<dbReference type="CDD" id="cd00159">
    <property type="entry name" value="RhoGAP"/>
    <property type="match status" value="1"/>
</dbReference>
<dbReference type="PANTHER" id="PTHR23176:SF129">
    <property type="entry name" value="RHO GTPASE ACTIVATING PROTEIN AT 16F, ISOFORM E-RELATED"/>
    <property type="match status" value="1"/>
</dbReference>
<evidence type="ECO:0000256" key="2">
    <source>
        <dbReference type="ARBA" id="ARBA00022468"/>
    </source>
</evidence>
<dbReference type="GO" id="GO:0005096">
    <property type="term" value="F:GTPase activator activity"/>
    <property type="evidence" value="ECO:0007669"/>
    <property type="project" value="UniProtKB-KW"/>
</dbReference>
<dbReference type="InParanoid" id="A0A2P6NJM4"/>
<dbReference type="PROSITE" id="PS50238">
    <property type="entry name" value="RHOGAP"/>
    <property type="match status" value="1"/>
</dbReference>
<evidence type="ECO:0000256" key="5">
    <source>
        <dbReference type="SAM" id="MobiDB-lite"/>
    </source>
</evidence>